<evidence type="ECO:0000256" key="2">
    <source>
        <dbReference type="SAM" id="MobiDB-lite"/>
    </source>
</evidence>
<evidence type="ECO:0000313" key="4">
    <source>
        <dbReference type="Proteomes" id="UP000243579"/>
    </source>
</evidence>
<dbReference type="AlphaFoldDB" id="A0A1V9ZUE7"/>
<sequence>MSYEEDRAARIARNKAMLQALGIDKKVVSPKKRAVVAKKPTGPPRRSRRVEMVEAARAKAELQARYEQAALEKNLASENSRSYRRKVQEAAQLKHELEHFDETFMPGTARKPYVFAHSDSEGEGKKAKTPKAKARRRKPSWSSDEDEDDDDDDEVDDDGEEKLVAVYTRQPRRTKFKVMSLVAPSSDSEVEVIESAPRHSSRSSDDDVQVYIPNKRQRLAVSEDLIKDIPVLEMTQAPKGPAKSIKEVPMTVPSTDHVGYALTPLGKQPAIFWLCPGHLPRFSLMNGHQFLANGMVLFMNIDANNYDNVFLKHPTTGAVTVSWFARKSIDESHEVAQHLIHGVQADAESSLQQHELPTLLFFRFHAGGAYIYGGQLAYVRHKGSNPIRFEFQLLDAKHMSDELLAIMLRADE</sequence>
<feature type="region of interest" description="Disordered" evidence="2">
    <location>
        <begin position="111"/>
        <end position="159"/>
    </location>
</feature>
<dbReference type="OrthoDB" id="73406at2759"/>
<feature type="coiled-coil region" evidence="1">
    <location>
        <begin position="52"/>
        <end position="79"/>
    </location>
</feature>
<keyword evidence="1" id="KW-0175">Coiled coil</keyword>
<dbReference type="STRING" id="1202772.A0A1V9ZUE7"/>
<reference evidence="3 4" key="1">
    <citation type="journal article" date="2014" name="Genome Biol. Evol.">
        <title>The secreted proteins of Achlya hypogyna and Thraustotheca clavata identify the ancestral oomycete secretome and reveal gene acquisitions by horizontal gene transfer.</title>
        <authorList>
            <person name="Misner I."/>
            <person name="Blouin N."/>
            <person name="Leonard G."/>
            <person name="Richards T.A."/>
            <person name="Lane C.E."/>
        </authorList>
    </citation>
    <scope>NUCLEOTIDE SEQUENCE [LARGE SCALE GENOMIC DNA]</scope>
    <source>
        <strain evidence="3 4">ATCC 48635</strain>
    </source>
</reference>
<protein>
    <submittedName>
        <fullName evidence="3">Uncharacterized protein</fullName>
    </submittedName>
</protein>
<feature type="compositionally biased region" description="Basic residues" evidence="2">
    <location>
        <begin position="127"/>
        <end position="139"/>
    </location>
</feature>
<keyword evidence="4" id="KW-1185">Reference proteome</keyword>
<dbReference type="Proteomes" id="UP000243579">
    <property type="component" value="Unassembled WGS sequence"/>
</dbReference>
<proteinExistence type="predicted"/>
<organism evidence="3 4">
    <name type="scientific">Achlya hypogyna</name>
    <name type="common">Oomycete</name>
    <name type="synonym">Protoachlya hypogyna</name>
    <dbReference type="NCBI Taxonomy" id="1202772"/>
    <lineage>
        <taxon>Eukaryota</taxon>
        <taxon>Sar</taxon>
        <taxon>Stramenopiles</taxon>
        <taxon>Oomycota</taxon>
        <taxon>Saprolegniomycetes</taxon>
        <taxon>Saprolegniales</taxon>
        <taxon>Achlyaceae</taxon>
        <taxon>Achlya</taxon>
    </lineage>
</organism>
<feature type="compositionally biased region" description="Acidic residues" evidence="2">
    <location>
        <begin position="143"/>
        <end position="159"/>
    </location>
</feature>
<name>A0A1V9ZUE7_ACHHY</name>
<accession>A0A1V9ZUE7</accession>
<dbReference type="EMBL" id="JNBR01000004">
    <property type="protein sequence ID" value="OQS01648.1"/>
    <property type="molecule type" value="Genomic_DNA"/>
</dbReference>
<comment type="caution">
    <text evidence="3">The sequence shown here is derived from an EMBL/GenBank/DDBJ whole genome shotgun (WGS) entry which is preliminary data.</text>
</comment>
<gene>
    <name evidence="3" type="ORF">ACHHYP_00528</name>
</gene>
<evidence type="ECO:0000256" key="1">
    <source>
        <dbReference type="SAM" id="Coils"/>
    </source>
</evidence>
<feature type="region of interest" description="Disordered" evidence="2">
    <location>
        <begin position="32"/>
        <end position="51"/>
    </location>
</feature>
<evidence type="ECO:0000313" key="3">
    <source>
        <dbReference type="EMBL" id="OQS01648.1"/>
    </source>
</evidence>